<gene>
    <name evidence="1" type="ORF">EEDITHA_LOCUS20723</name>
</gene>
<accession>A0AAU9V935</accession>
<dbReference type="EMBL" id="CAKOGL010000029">
    <property type="protein sequence ID" value="CAH2106609.1"/>
    <property type="molecule type" value="Genomic_DNA"/>
</dbReference>
<organism evidence="1 2">
    <name type="scientific">Euphydryas editha</name>
    <name type="common">Edith's checkerspot</name>
    <dbReference type="NCBI Taxonomy" id="104508"/>
    <lineage>
        <taxon>Eukaryota</taxon>
        <taxon>Metazoa</taxon>
        <taxon>Ecdysozoa</taxon>
        <taxon>Arthropoda</taxon>
        <taxon>Hexapoda</taxon>
        <taxon>Insecta</taxon>
        <taxon>Pterygota</taxon>
        <taxon>Neoptera</taxon>
        <taxon>Endopterygota</taxon>
        <taxon>Lepidoptera</taxon>
        <taxon>Glossata</taxon>
        <taxon>Ditrysia</taxon>
        <taxon>Papilionoidea</taxon>
        <taxon>Nymphalidae</taxon>
        <taxon>Nymphalinae</taxon>
        <taxon>Euphydryas</taxon>
    </lineage>
</organism>
<proteinExistence type="predicted"/>
<evidence type="ECO:0008006" key="3">
    <source>
        <dbReference type="Google" id="ProtNLM"/>
    </source>
</evidence>
<name>A0AAU9V935_EUPED</name>
<dbReference type="Gene3D" id="3.40.50.300">
    <property type="entry name" value="P-loop containing nucleotide triphosphate hydrolases"/>
    <property type="match status" value="1"/>
</dbReference>
<sequence>MEHNRSGKYIAAYSGARGFVGMVKTTRREDTPQTFLTFAGDPIMLGAHYSLDSSKRFQRGHEIQPYNGRRSPHEPFWIRTNDSEPVGGKQIILIGDVTQFTYIARENLFEIMYCRPYLTNITKELSCTYRSPMNVAYAISEIYKNTYSSNFIAQSLSRDRYAGAQISMTERETLCLVYTHKKKKLLLDQICGIGEGSLVMTIQEAQEQIDGEEIIVQSKTERLEYTTACLMR</sequence>
<dbReference type="Proteomes" id="UP001153954">
    <property type="component" value="Unassembled WGS sequence"/>
</dbReference>
<evidence type="ECO:0000313" key="1">
    <source>
        <dbReference type="EMBL" id="CAH2106609.1"/>
    </source>
</evidence>
<keyword evidence="2" id="KW-1185">Reference proteome</keyword>
<dbReference type="InterPro" id="IPR027417">
    <property type="entry name" value="P-loop_NTPase"/>
</dbReference>
<reference evidence="1" key="1">
    <citation type="submission" date="2022-03" db="EMBL/GenBank/DDBJ databases">
        <authorList>
            <person name="Tunstrom K."/>
        </authorList>
    </citation>
    <scope>NUCLEOTIDE SEQUENCE</scope>
</reference>
<protein>
    <recommendedName>
        <fullName evidence="3">DNA helicase</fullName>
    </recommendedName>
</protein>
<comment type="caution">
    <text evidence="1">The sequence shown here is derived from an EMBL/GenBank/DDBJ whole genome shotgun (WGS) entry which is preliminary data.</text>
</comment>
<dbReference type="AlphaFoldDB" id="A0AAU9V935"/>
<evidence type="ECO:0000313" key="2">
    <source>
        <dbReference type="Proteomes" id="UP001153954"/>
    </source>
</evidence>